<dbReference type="Proteomes" id="UP000789860">
    <property type="component" value="Unassembled WGS sequence"/>
</dbReference>
<accession>A0ACA9M7J5</accession>
<gene>
    <name evidence="1" type="ORF">SCALOS_LOCUS5986</name>
</gene>
<evidence type="ECO:0000313" key="2">
    <source>
        <dbReference type="Proteomes" id="UP000789860"/>
    </source>
</evidence>
<protein>
    <submittedName>
        <fullName evidence="1">7802_t:CDS:1</fullName>
    </submittedName>
</protein>
<reference evidence="1" key="1">
    <citation type="submission" date="2021-06" db="EMBL/GenBank/DDBJ databases">
        <authorList>
            <person name="Kallberg Y."/>
            <person name="Tangrot J."/>
            <person name="Rosling A."/>
        </authorList>
    </citation>
    <scope>NUCLEOTIDE SEQUENCE</scope>
    <source>
        <strain evidence="1">AU212A</strain>
    </source>
</reference>
<sequence>TETETSQIEETLKNNSSIIEDINLESFTLKKENIEILLVETFDNSNKENITTDNIQIETIIEIKNINFLKTPI</sequence>
<feature type="non-terminal residue" evidence="1">
    <location>
        <position position="73"/>
    </location>
</feature>
<evidence type="ECO:0000313" key="1">
    <source>
        <dbReference type="EMBL" id="CAG8575103.1"/>
    </source>
</evidence>
<name>A0ACA9M7J5_9GLOM</name>
<organism evidence="1 2">
    <name type="scientific">Scutellospora calospora</name>
    <dbReference type="NCBI Taxonomy" id="85575"/>
    <lineage>
        <taxon>Eukaryota</taxon>
        <taxon>Fungi</taxon>
        <taxon>Fungi incertae sedis</taxon>
        <taxon>Mucoromycota</taxon>
        <taxon>Glomeromycotina</taxon>
        <taxon>Glomeromycetes</taxon>
        <taxon>Diversisporales</taxon>
        <taxon>Gigasporaceae</taxon>
        <taxon>Scutellospora</taxon>
    </lineage>
</organism>
<proteinExistence type="predicted"/>
<dbReference type="EMBL" id="CAJVPM010010673">
    <property type="protein sequence ID" value="CAG8575103.1"/>
    <property type="molecule type" value="Genomic_DNA"/>
</dbReference>
<keyword evidence="2" id="KW-1185">Reference proteome</keyword>
<comment type="caution">
    <text evidence="1">The sequence shown here is derived from an EMBL/GenBank/DDBJ whole genome shotgun (WGS) entry which is preliminary data.</text>
</comment>
<feature type="non-terminal residue" evidence="1">
    <location>
        <position position="1"/>
    </location>
</feature>